<evidence type="ECO:0000256" key="1">
    <source>
        <dbReference type="ARBA" id="ARBA00004604"/>
    </source>
</evidence>
<feature type="region of interest" description="Disordered" evidence="4">
    <location>
        <begin position="78"/>
        <end position="106"/>
    </location>
</feature>
<dbReference type="GO" id="GO:0032040">
    <property type="term" value="C:small-subunit processome"/>
    <property type="evidence" value="ECO:0007669"/>
    <property type="project" value="InterPro"/>
</dbReference>
<dbReference type="Pfam" id="PF04615">
    <property type="entry name" value="Utp14"/>
    <property type="match status" value="1"/>
</dbReference>
<evidence type="ECO:0000313" key="5">
    <source>
        <dbReference type="EMBL" id="PHT45411.1"/>
    </source>
</evidence>
<dbReference type="AlphaFoldDB" id="A0A2G2WJK4"/>
<keyword evidence="3" id="KW-0539">Nucleus</keyword>
<organism evidence="5 6">
    <name type="scientific">Capsicum baccatum</name>
    <name type="common">Peruvian pepper</name>
    <dbReference type="NCBI Taxonomy" id="33114"/>
    <lineage>
        <taxon>Eukaryota</taxon>
        <taxon>Viridiplantae</taxon>
        <taxon>Streptophyta</taxon>
        <taxon>Embryophyta</taxon>
        <taxon>Tracheophyta</taxon>
        <taxon>Spermatophyta</taxon>
        <taxon>Magnoliopsida</taxon>
        <taxon>eudicotyledons</taxon>
        <taxon>Gunneridae</taxon>
        <taxon>Pentapetalae</taxon>
        <taxon>asterids</taxon>
        <taxon>lamiids</taxon>
        <taxon>Solanales</taxon>
        <taxon>Solanaceae</taxon>
        <taxon>Solanoideae</taxon>
        <taxon>Capsiceae</taxon>
        <taxon>Capsicum</taxon>
    </lineage>
</organism>
<evidence type="ECO:0000256" key="3">
    <source>
        <dbReference type="ARBA" id="ARBA00023242"/>
    </source>
</evidence>
<keyword evidence="2" id="KW-0597">Phosphoprotein</keyword>
<evidence type="ECO:0000256" key="2">
    <source>
        <dbReference type="ARBA" id="ARBA00022553"/>
    </source>
</evidence>
<name>A0A2G2WJK4_CAPBA</name>
<sequence>MNDSSVKEKQTKSASAKRAISLQVTGPSVRIDENCDTDSGGEMIDGILTLGTKSTYAIPSEEELIRCALAEDEFKREKQDALNEEVPEPNKPNLLPGWGQRTSIQK</sequence>
<reference evidence="6" key="2">
    <citation type="journal article" date="2017" name="J. Anim. Genet.">
        <title>Multiple reference genome sequences of hot pepper reveal the massive evolution of plant disease resistance genes by retroduplication.</title>
        <authorList>
            <person name="Kim S."/>
            <person name="Park J."/>
            <person name="Yeom S.-I."/>
            <person name="Kim Y.-M."/>
            <person name="Seo E."/>
            <person name="Kim K.-T."/>
            <person name="Kim M.-S."/>
            <person name="Lee J.M."/>
            <person name="Cheong K."/>
            <person name="Shin H.-S."/>
            <person name="Kim S.-B."/>
            <person name="Han K."/>
            <person name="Lee J."/>
            <person name="Park M."/>
            <person name="Lee H.-A."/>
            <person name="Lee H.-Y."/>
            <person name="Lee Y."/>
            <person name="Oh S."/>
            <person name="Lee J.H."/>
            <person name="Choi E."/>
            <person name="Choi E."/>
            <person name="Lee S.E."/>
            <person name="Jeon J."/>
            <person name="Kim H."/>
            <person name="Choi G."/>
            <person name="Song H."/>
            <person name="Lee J."/>
            <person name="Lee S.-C."/>
            <person name="Kwon J.-K."/>
            <person name="Lee H.-Y."/>
            <person name="Koo N."/>
            <person name="Hong Y."/>
            <person name="Kim R.W."/>
            <person name="Kang W.-H."/>
            <person name="Huh J.H."/>
            <person name="Kang B.-C."/>
            <person name="Yang T.-J."/>
            <person name="Lee Y.-H."/>
            <person name="Bennetzen J.L."/>
            <person name="Choi D."/>
        </authorList>
    </citation>
    <scope>NUCLEOTIDE SEQUENCE [LARGE SCALE GENOMIC DNA]</scope>
    <source>
        <strain evidence="6">cv. PBC81</strain>
    </source>
</reference>
<reference evidence="5 6" key="1">
    <citation type="journal article" date="2017" name="Genome Biol.">
        <title>New reference genome sequences of hot pepper reveal the massive evolution of plant disease-resistance genes by retroduplication.</title>
        <authorList>
            <person name="Kim S."/>
            <person name="Park J."/>
            <person name="Yeom S.I."/>
            <person name="Kim Y.M."/>
            <person name="Seo E."/>
            <person name="Kim K.T."/>
            <person name="Kim M.S."/>
            <person name="Lee J.M."/>
            <person name="Cheong K."/>
            <person name="Shin H.S."/>
            <person name="Kim S.B."/>
            <person name="Han K."/>
            <person name="Lee J."/>
            <person name="Park M."/>
            <person name="Lee H.A."/>
            <person name="Lee H.Y."/>
            <person name="Lee Y."/>
            <person name="Oh S."/>
            <person name="Lee J.H."/>
            <person name="Choi E."/>
            <person name="Choi E."/>
            <person name="Lee S.E."/>
            <person name="Jeon J."/>
            <person name="Kim H."/>
            <person name="Choi G."/>
            <person name="Song H."/>
            <person name="Lee J."/>
            <person name="Lee S.C."/>
            <person name="Kwon J.K."/>
            <person name="Lee H.Y."/>
            <person name="Koo N."/>
            <person name="Hong Y."/>
            <person name="Kim R.W."/>
            <person name="Kang W.H."/>
            <person name="Huh J.H."/>
            <person name="Kang B.C."/>
            <person name="Yang T.J."/>
            <person name="Lee Y.H."/>
            <person name="Bennetzen J.L."/>
            <person name="Choi D."/>
        </authorList>
    </citation>
    <scope>NUCLEOTIDE SEQUENCE [LARGE SCALE GENOMIC DNA]</scope>
    <source>
        <strain evidence="6">cv. PBC81</strain>
    </source>
</reference>
<dbReference type="Proteomes" id="UP000224567">
    <property type="component" value="Unassembled WGS sequence"/>
</dbReference>
<accession>A0A2G2WJK4</accession>
<evidence type="ECO:0000313" key="6">
    <source>
        <dbReference type="Proteomes" id="UP000224567"/>
    </source>
</evidence>
<gene>
    <name evidence="5" type="ORF">CQW23_14569</name>
</gene>
<comment type="subcellular location">
    <subcellularLocation>
        <location evidence="1">Nucleus</location>
        <location evidence="1">Nucleolus</location>
    </subcellularLocation>
</comment>
<protein>
    <submittedName>
        <fullName evidence="5">Uncharacterized protein</fullName>
    </submittedName>
</protein>
<dbReference type="GO" id="GO:0006364">
    <property type="term" value="P:rRNA processing"/>
    <property type="evidence" value="ECO:0007669"/>
    <property type="project" value="InterPro"/>
</dbReference>
<feature type="compositionally biased region" description="Basic and acidic residues" evidence="4">
    <location>
        <begin position="1"/>
        <end position="11"/>
    </location>
</feature>
<dbReference type="PANTHER" id="PTHR14150:SF12">
    <property type="entry name" value="U3 SMALL NUCLEOLAR RNA-ASSOCIATED PROTEIN 14 HOMOLOG A"/>
    <property type="match status" value="1"/>
</dbReference>
<dbReference type="OrthoDB" id="277439at2759"/>
<dbReference type="PANTHER" id="PTHR14150">
    <property type="entry name" value="U3 SMALL NUCLEOLAR RNA-ASSOCIATED PROTEIN 14"/>
    <property type="match status" value="1"/>
</dbReference>
<feature type="region of interest" description="Disordered" evidence="4">
    <location>
        <begin position="1"/>
        <end position="21"/>
    </location>
</feature>
<dbReference type="STRING" id="33114.A0A2G2WJK4"/>
<proteinExistence type="predicted"/>
<evidence type="ECO:0000256" key="4">
    <source>
        <dbReference type="SAM" id="MobiDB-lite"/>
    </source>
</evidence>
<dbReference type="InterPro" id="IPR006709">
    <property type="entry name" value="SSU_processome_Utp14"/>
</dbReference>
<keyword evidence="6" id="KW-1185">Reference proteome</keyword>
<dbReference type="EMBL" id="MLFT02000006">
    <property type="protein sequence ID" value="PHT45411.1"/>
    <property type="molecule type" value="Genomic_DNA"/>
</dbReference>
<comment type="caution">
    <text evidence="5">The sequence shown here is derived from an EMBL/GenBank/DDBJ whole genome shotgun (WGS) entry which is preliminary data.</text>
</comment>